<dbReference type="AlphaFoldDB" id="A0A443NM14"/>
<reference evidence="1 2" key="1">
    <citation type="journal article" date="2019" name="Nat. Plants">
        <title>Stout camphor tree genome fills gaps in understanding of flowering plant genome evolution.</title>
        <authorList>
            <person name="Chaw S.M."/>
            <person name="Liu Y.C."/>
            <person name="Wu Y.W."/>
            <person name="Wang H.Y."/>
            <person name="Lin C.I."/>
            <person name="Wu C.S."/>
            <person name="Ke H.M."/>
            <person name="Chang L.Y."/>
            <person name="Hsu C.Y."/>
            <person name="Yang H.T."/>
            <person name="Sudianto E."/>
            <person name="Hsu M.H."/>
            <person name="Wu K.P."/>
            <person name="Wang L.N."/>
            <person name="Leebens-Mack J.H."/>
            <person name="Tsai I.J."/>
        </authorList>
    </citation>
    <scope>NUCLEOTIDE SEQUENCE [LARGE SCALE GENOMIC DNA]</scope>
    <source>
        <strain evidence="2">cv. Chaw 1501</strain>
        <tissue evidence="1">Young leaves</tissue>
    </source>
</reference>
<dbReference type="GO" id="GO:0016491">
    <property type="term" value="F:oxidoreductase activity"/>
    <property type="evidence" value="ECO:0007669"/>
    <property type="project" value="InterPro"/>
</dbReference>
<gene>
    <name evidence="1" type="ORF">CKAN_00811500</name>
</gene>
<dbReference type="STRING" id="337451.A0A443NM14"/>
<proteinExistence type="predicted"/>
<dbReference type="InterPro" id="IPR020471">
    <property type="entry name" value="AKR"/>
</dbReference>
<dbReference type="SUPFAM" id="SSF51430">
    <property type="entry name" value="NAD(P)-linked oxidoreductase"/>
    <property type="match status" value="1"/>
</dbReference>
<dbReference type="OrthoDB" id="984533at2759"/>
<accession>A0A443NM14</accession>
<comment type="caution">
    <text evidence="1">The sequence shown here is derived from an EMBL/GenBank/DDBJ whole genome shotgun (WGS) entry which is preliminary data.</text>
</comment>
<keyword evidence="2" id="KW-1185">Reference proteome</keyword>
<dbReference type="Proteomes" id="UP000283530">
    <property type="component" value="Unassembled WGS sequence"/>
</dbReference>
<protein>
    <submittedName>
        <fullName evidence="1">Non-functional NADPH-dependent codeinone reductase 2</fullName>
    </submittedName>
</protein>
<sequence>MELNIIITSKTKKLRDLCASKGIYVTAYSPLGAKGTTWGGSHVMESEVLKEIAEARGKTVAQVFKEGFSGWDF</sequence>
<evidence type="ECO:0000313" key="2">
    <source>
        <dbReference type="Proteomes" id="UP000283530"/>
    </source>
</evidence>
<name>A0A443NM14_9MAGN</name>
<dbReference type="EMBL" id="QPKB01000003">
    <property type="protein sequence ID" value="RWR79538.1"/>
    <property type="molecule type" value="Genomic_DNA"/>
</dbReference>
<dbReference type="InterPro" id="IPR036812">
    <property type="entry name" value="NAD(P)_OxRdtase_dom_sf"/>
</dbReference>
<evidence type="ECO:0000313" key="1">
    <source>
        <dbReference type="EMBL" id="RWR79538.1"/>
    </source>
</evidence>
<dbReference type="PANTHER" id="PTHR11732">
    <property type="entry name" value="ALDO/KETO REDUCTASE"/>
    <property type="match status" value="1"/>
</dbReference>
<organism evidence="1 2">
    <name type="scientific">Cinnamomum micranthum f. kanehirae</name>
    <dbReference type="NCBI Taxonomy" id="337451"/>
    <lineage>
        <taxon>Eukaryota</taxon>
        <taxon>Viridiplantae</taxon>
        <taxon>Streptophyta</taxon>
        <taxon>Embryophyta</taxon>
        <taxon>Tracheophyta</taxon>
        <taxon>Spermatophyta</taxon>
        <taxon>Magnoliopsida</taxon>
        <taxon>Magnoliidae</taxon>
        <taxon>Laurales</taxon>
        <taxon>Lauraceae</taxon>
        <taxon>Cinnamomum</taxon>
    </lineage>
</organism>
<dbReference type="Gene3D" id="3.20.20.100">
    <property type="entry name" value="NADP-dependent oxidoreductase domain"/>
    <property type="match status" value="1"/>
</dbReference>